<keyword evidence="3" id="KW-0813">Transport</keyword>
<keyword evidence="10" id="KW-0804">Transcription</keyword>
<dbReference type="InterPro" id="IPR015300">
    <property type="entry name" value="DNA-bd_pseudobarrel_sf"/>
</dbReference>
<sequence length="596" mass="67241">MLQNCKFLIKVSSSLKGECRTAKKKKVMNKGKTIADRFLDCTVSTRPMLKVVPFESNYHFFTIKLCPTYVHDGLLQIPSYFIRNHLPKTESSVSIVDSKGRRWSMMYHLNSQVCDELYVLELCLVLVAIVLNSALQSALCTTKKIPTAFINSFNGVLPEKIMLKYSVGRVWHVEVKRVENDFFFQKGWQEFVKMHSLVMGEFLVFRYDGNSTFKVKLYDHSGCEKEETLDDKNINKAVCFIKEEDNKEASKPITKPILAICDSKHKHSKGLKKIDKSGCRYTQPERVSVKYVQKNVVSKASETDQPKPHFDVVVNPKARYSVHIPKQVLTDNNIKIQPKIFLRDPTGKSWPATVRFSKDGRTRITGGWFDFCRANNLKEKDECEFKFAQRRSRGKFIIDVHIRRPKHRGRRGFNVAYLIQTLIPVNQNKKREEKIRLPYPCHTPIFFALPQLNTQNSSTPSQKIGSWIKMATTSATLSTATLTKATSVSSTCRNSSQTKRNVVHVGGLNSFGGLKAYNKVASLGLPLCTEQSFAKVVSSLKTTSQGRGGALTSTCNAGAEIFRIVLVINGLTLIGVAVGFVLLRIEAFVEEAAEAE</sequence>
<evidence type="ECO:0000256" key="3">
    <source>
        <dbReference type="ARBA" id="ARBA00022448"/>
    </source>
</evidence>
<keyword evidence="4 12" id="KW-0812">Transmembrane</keyword>
<keyword evidence="9 12" id="KW-0472">Membrane</keyword>
<organism evidence="14 15">
    <name type="scientific">Thalictrum thalictroides</name>
    <name type="common">Rue-anemone</name>
    <name type="synonym">Anemone thalictroides</name>
    <dbReference type="NCBI Taxonomy" id="46969"/>
    <lineage>
        <taxon>Eukaryota</taxon>
        <taxon>Viridiplantae</taxon>
        <taxon>Streptophyta</taxon>
        <taxon>Embryophyta</taxon>
        <taxon>Tracheophyta</taxon>
        <taxon>Spermatophyta</taxon>
        <taxon>Magnoliopsida</taxon>
        <taxon>Ranunculales</taxon>
        <taxon>Ranunculaceae</taxon>
        <taxon>Thalictroideae</taxon>
        <taxon>Thalictrum</taxon>
    </lineage>
</organism>
<evidence type="ECO:0000256" key="4">
    <source>
        <dbReference type="ARBA" id="ARBA00022692"/>
    </source>
</evidence>
<evidence type="ECO:0000256" key="11">
    <source>
        <dbReference type="ARBA" id="ARBA00023242"/>
    </source>
</evidence>
<evidence type="ECO:0000313" key="14">
    <source>
        <dbReference type="EMBL" id="KAF5190977.1"/>
    </source>
</evidence>
<proteinExistence type="inferred from homology"/>
<dbReference type="GO" id="GO:0009512">
    <property type="term" value="C:cytochrome b6f complex"/>
    <property type="evidence" value="ECO:0007669"/>
    <property type="project" value="InterPro"/>
</dbReference>
<feature type="domain" description="TF-B3" evidence="13">
    <location>
        <begin position="145"/>
        <end position="221"/>
    </location>
</feature>
<evidence type="ECO:0000259" key="13">
    <source>
        <dbReference type="PROSITE" id="PS50863"/>
    </source>
</evidence>
<comment type="subcellular location">
    <subcellularLocation>
        <location evidence="2">Membrane</location>
        <topology evidence="2">Single-pass membrane protein</topology>
    </subcellularLocation>
    <subcellularLocation>
        <location evidence="1">Nucleus</location>
    </subcellularLocation>
</comment>
<keyword evidence="15" id="KW-1185">Reference proteome</keyword>
<dbReference type="HAMAP" id="MF_00396">
    <property type="entry name" value="Cytb6_f_PetM"/>
    <property type="match status" value="1"/>
</dbReference>
<evidence type="ECO:0000256" key="6">
    <source>
        <dbReference type="ARBA" id="ARBA00022989"/>
    </source>
</evidence>
<dbReference type="InterPro" id="IPR003340">
    <property type="entry name" value="B3_DNA-bd"/>
</dbReference>
<dbReference type="InterPro" id="IPR012595">
    <property type="entry name" value="PetM_cyt_b6/f_cplx_su7"/>
</dbReference>
<dbReference type="PANTHER" id="PTHR31920">
    <property type="entry name" value="B3 DOMAIN-CONTAINING"/>
    <property type="match status" value="1"/>
</dbReference>
<reference evidence="14 15" key="1">
    <citation type="submission" date="2020-06" db="EMBL/GenBank/DDBJ databases">
        <title>Transcriptomic and genomic resources for Thalictrum thalictroides and T. hernandezii: Facilitating candidate gene discovery in an emerging model plant lineage.</title>
        <authorList>
            <person name="Arias T."/>
            <person name="Riano-Pachon D.M."/>
            <person name="Di Stilio V.S."/>
        </authorList>
    </citation>
    <scope>NUCLEOTIDE SEQUENCE [LARGE SCALE GENOMIC DNA]</scope>
    <source>
        <strain evidence="15">cv. WT478/WT964</strain>
        <tissue evidence="14">Leaves</tissue>
    </source>
</reference>
<dbReference type="GO" id="GO:0005634">
    <property type="term" value="C:nucleus"/>
    <property type="evidence" value="ECO:0007669"/>
    <property type="project" value="UniProtKB-SubCell"/>
</dbReference>
<evidence type="ECO:0000256" key="8">
    <source>
        <dbReference type="ARBA" id="ARBA00023125"/>
    </source>
</evidence>
<keyword evidence="8" id="KW-0238">DNA-binding</keyword>
<dbReference type="InterPro" id="IPR050655">
    <property type="entry name" value="Plant_B3_domain"/>
</dbReference>
<name>A0A7J6W1Z6_THATH</name>
<evidence type="ECO:0000313" key="15">
    <source>
        <dbReference type="Proteomes" id="UP000554482"/>
    </source>
</evidence>
<evidence type="ECO:0000256" key="10">
    <source>
        <dbReference type="ARBA" id="ARBA00023163"/>
    </source>
</evidence>
<feature type="domain" description="TF-B3" evidence="13">
    <location>
        <begin position="307"/>
        <end position="404"/>
    </location>
</feature>
<feature type="transmembrane region" description="Helical" evidence="12">
    <location>
        <begin position="561"/>
        <end position="583"/>
    </location>
</feature>
<dbReference type="PANTHER" id="PTHR31920:SF135">
    <property type="entry name" value="B3 DOMAIN-CONTAINING PROTEIN OS03G0621600-RELATED"/>
    <property type="match status" value="1"/>
</dbReference>
<keyword evidence="6 12" id="KW-1133">Transmembrane helix</keyword>
<dbReference type="SUPFAM" id="SSF101936">
    <property type="entry name" value="DNA-binding pseudobarrel domain"/>
    <property type="match status" value="3"/>
</dbReference>
<comment type="caution">
    <text evidence="14">The sequence shown here is derived from an EMBL/GenBank/DDBJ whole genome shotgun (WGS) entry which is preliminary data.</text>
</comment>
<dbReference type="GO" id="GO:0003677">
    <property type="term" value="F:DNA binding"/>
    <property type="evidence" value="ECO:0007669"/>
    <property type="project" value="UniProtKB-KW"/>
</dbReference>
<dbReference type="SMART" id="SM01019">
    <property type="entry name" value="B3"/>
    <property type="match status" value="2"/>
</dbReference>
<accession>A0A7J6W1Z6</accession>
<evidence type="ECO:0000256" key="7">
    <source>
        <dbReference type="ARBA" id="ARBA00023015"/>
    </source>
</evidence>
<gene>
    <name evidence="14" type="ORF">FRX31_019440</name>
</gene>
<dbReference type="OrthoDB" id="1666376at2759"/>
<evidence type="ECO:0000256" key="12">
    <source>
        <dbReference type="SAM" id="Phobius"/>
    </source>
</evidence>
<dbReference type="Proteomes" id="UP000554482">
    <property type="component" value="Unassembled WGS sequence"/>
</dbReference>
<dbReference type="GO" id="GO:0016020">
    <property type="term" value="C:membrane"/>
    <property type="evidence" value="ECO:0007669"/>
    <property type="project" value="UniProtKB-SubCell"/>
</dbReference>
<evidence type="ECO:0000256" key="2">
    <source>
        <dbReference type="ARBA" id="ARBA00004167"/>
    </source>
</evidence>
<protein>
    <submittedName>
        <fullName evidence="14">Cytochrome b6f complex subunit (PetM)</fullName>
    </submittedName>
</protein>
<dbReference type="Pfam" id="PF02362">
    <property type="entry name" value="B3"/>
    <property type="match status" value="2"/>
</dbReference>
<keyword evidence="5" id="KW-0249">Electron transport</keyword>
<evidence type="ECO:0000256" key="5">
    <source>
        <dbReference type="ARBA" id="ARBA00022982"/>
    </source>
</evidence>
<dbReference type="SUPFAM" id="SSF103441">
    <property type="entry name" value="PetM subunit of the cytochrome b6f complex"/>
    <property type="match status" value="1"/>
</dbReference>
<evidence type="ECO:0000256" key="1">
    <source>
        <dbReference type="ARBA" id="ARBA00004123"/>
    </source>
</evidence>
<dbReference type="AlphaFoldDB" id="A0A7J6W1Z6"/>
<dbReference type="EMBL" id="JABWDY010023349">
    <property type="protein sequence ID" value="KAF5190977.1"/>
    <property type="molecule type" value="Genomic_DNA"/>
</dbReference>
<keyword evidence="11" id="KW-0539">Nucleus</keyword>
<evidence type="ECO:0000256" key="9">
    <source>
        <dbReference type="ARBA" id="ARBA00023136"/>
    </source>
</evidence>
<dbReference type="PROSITE" id="PS50863">
    <property type="entry name" value="B3"/>
    <property type="match status" value="2"/>
</dbReference>
<dbReference type="Gene3D" id="2.40.330.10">
    <property type="entry name" value="DNA-binding pseudobarrel domain"/>
    <property type="match status" value="3"/>
</dbReference>
<keyword evidence="7" id="KW-0805">Transcription regulation</keyword>
<dbReference type="CDD" id="cd10017">
    <property type="entry name" value="B3_DNA"/>
    <property type="match status" value="2"/>
</dbReference>